<dbReference type="PANTHER" id="PTHR38043:SF1">
    <property type="entry name" value="PROTEIN HEMX"/>
    <property type="match status" value="1"/>
</dbReference>
<reference evidence="3" key="1">
    <citation type="submission" date="2023-01" db="EMBL/GenBank/DDBJ databases">
        <title>Biogeochemical cycle of methane in antarctic sediments.</title>
        <authorList>
            <person name="Roldan D.M."/>
            <person name="Menes R.J."/>
        </authorList>
    </citation>
    <scope>NUCLEOTIDE SEQUENCE [LARGE SCALE GENOMIC DNA]</scope>
    <source>
        <strain evidence="3">K-2018 MAG008</strain>
    </source>
</reference>
<feature type="compositionally biased region" description="Basic and acidic residues" evidence="1">
    <location>
        <begin position="426"/>
        <end position="443"/>
    </location>
</feature>
<sequence length="454" mass="50301">MAEVSEQQEQNVSDNSSKTSVPANAPRKSRSGLWLGIIVLLIIVSVVGAGFYLFQQLRSQQDNLGGEVNKGDMHLIELSKQISGYQMQLAAMQSQLATVESDVAGKDAHFTKTLADFSRLHGEKLDSTRNELNSAISQVQRQLGKTRSDWLIADAEYLLSVANQRLHLVGDVNTTYEALEAADQRLRESGDAGVFKIREQIAKDIAAIRSVAVADTVGIYASIQSLQTQVDSLVLFLPYTGKELTQPEAVQEPTDKAAHNLLDSAMMELEGIVTIRHTEHPIKEILTPEQAQFIREQLRVKLEMVKIALVQQHEQLYQSSLADAKKWAEKNFAQDTQTNNFIAELDKFNAIKIRSQFPDISLSLKMLRDITKLRLDADKAMPQAEKIEPVKLEKPAEKVKPAETAPPAEPPAAKDDGSVETGTTARKQEVEQRKEEQLPKEPVRPPVEAAPAAQ</sequence>
<keyword evidence="4" id="KW-1185">Reference proteome</keyword>
<feature type="transmembrane region" description="Helical" evidence="2">
    <location>
        <begin position="33"/>
        <end position="54"/>
    </location>
</feature>
<dbReference type="GO" id="GO:0032259">
    <property type="term" value="P:methylation"/>
    <property type="evidence" value="ECO:0007669"/>
    <property type="project" value="UniProtKB-KW"/>
</dbReference>
<feature type="region of interest" description="Disordered" evidence="1">
    <location>
        <begin position="1"/>
        <end position="27"/>
    </location>
</feature>
<evidence type="ECO:0000313" key="3">
    <source>
        <dbReference type="EMBL" id="MDI1230577.1"/>
    </source>
</evidence>
<keyword evidence="3" id="KW-0489">Methyltransferase</keyword>
<proteinExistence type="predicted"/>
<dbReference type="Pfam" id="PF04375">
    <property type="entry name" value="HemX"/>
    <property type="match status" value="1"/>
</dbReference>
<gene>
    <name evidence="3" type="ORF">PSU93_05445</name>
</gene>
<protein>
    <submittedName>
        <fullName evidence="3">Uroporphyrinogen-III C-methyltransferase</fullName>
        <ecNumber evidence="3">2.1.1.107</ecNumber>
    </submittedName>
</protein>
<feature type="compositionally biased region" description="Basic and acidic residues" evidence="1">
    <location>
        <begin position="386"/>
        <end position="401"/>
    </location>
</feature>
<dbReference type="PANTHER" id="PTHR38043">
    <property type="entry name" value="PROTEIN HEMX"/>
    <property type="match status" value="1"/>
</dbReference>
<keyword evidence="2" id="KW-0812">Transmembrane</keyword>
<feature type="compositionally biased region" description="Polar residues" evidence="1">
    <location>
        <begin position="1"/>
        <end position="22"/>
    </location>
</feature>
<dbReference type="EC" id="2.1.1.107" evidence="3"/>
<name>A0AA43Q4T6_9GAMM</name>
<dbReference type="Proteomes" id="UP001160519">
    <property type="component" value="Unassembled WGS sequence"/>
</dbReference>
<evidence type="ECO:0000256" key="2">
    <source>
        <dbReference type="SAM" id="Phobius"/>
    </source>
</evidence>
<comment type="caution">
    <text evidence="3">The sequence shown here is derived from an EMBL/GenBank/DDBJ whole genome shotgun (WGS) entry which is preliminary data.</text>
</comment>
<keyword evidence="2" id="KW-1133">Transmembrane helix</keyword>
<dbReference type="InterPro" id="IPR007470">
    <property type="entry name" value="HemX"/>
</dbReference>
<keyword evidence="3" id="KW-0808">Transferase</keyword>
<dbReference type="GO" id="GO:0004851">
    <property type="term" value="F:uroporphyrin-III C-methyltransferase activity"/>
    <property type="evidence" value="ECO:0007669"/>
    <property type="project" value="UniProtKB-EC"/>
</dbReference>
<evidence type="ECO:0000256" key="1">
    <source>
        <dbReference type="SAM" id="MobiDB-lite"/>
    </source>
</evidence>
<dbReference type="EMBL" id="JAQSDF010000011">
    <property type="protein sequence ID" value="MDI1230577.1"/>
    <property type="molecule type" value="Genomic_DNA"/>
</dbReference>
<evidence type="ECO:0000313" key="4">
    <source>
        <dbReference type="Proteomes" id="UP001160519"/>
    </source>
</evidence>
<keyword evidence="2" id="KW-0472">Membrane</keyword>
<organism evidence="3 4">
    <name type="scientific">Candidatus Methylobacter titanis</name>
    <dbReference type="NCBI Taxonomy" id="3053457"/>
    <lineage>
        <taxon>Bacteria</taxon>
        <taxon>Pseudomonadati</taxon>
        <taxon>Pseudomonadota</taxon>
        <taxon>Gammaproteobacteria</taxon>
        <taxon>Methylococcales</taxon>
        <taxon>Methylococcaceae</taxon>
        <taxon>Methylobacter</taxon>
    </lineage>
</organism>
<feature type="region of interest" description="Disordered" evidence="1">
    <location>
        <begin position="386"/>
        <end position="454"/>
    </location>
</feature>
<accession>A0AA43Q4T6</accession>
<dbReference type="AlphaFoldDB" id="A0AA43Q4T6"/>